<feature type="compositionally biased region" description="Low complexity" evidence="2">
    <location>
        <begin position="328"/>
        <end position="346"/>
    </location>
</feature>
<feature type="region of interest" description="Disordered" evidence="2">
    <location>
        <begin position="205"/>
        <end position="392"/>
    </location>
</feature>
<evidence type="ECO:0000313" key="4">
    <source>
        <dbReference type="Proteomes" id="UP000054350"/>
    </source>
</evidence>
<reference evidence="3 4" key="1">
    <citation type="submission" date="2009-11" db="EMBL/GenBank/DDBJ databases">
        <title>Annotation of Allomyces macrogynus ATCC 38327.</title>
        <authorList>
            <consortium name="The Broad Institute Genome Sequencing Platform"/>
            <person name="Russ C."/>
            <person name="Cuomo C."/>
            <person name="Burger G."/>
            <person name="Gray M.W."/>
            <person name="Holland P.W.H."/>
            <person name="King N."/>
            <person name="Lang F.B.F."/>
            <person name="Roger A.J."/>
            <person name="Ruiz-Trillo I."/>
            <person name="Young S.K."/>
            <person name="Zeng Q."/>
            <person name="Gargeya S."/>
            <person name="Fitzgerald M."/>
            <person name="Haas B."/>
            <person name="Abouelleil A."/>
            <person name="Alvarado L."/>
            <person name="Arachchi H.M."/>
            <person name="Berlin A."/>
            <person name="Chapman S.B."/>
            <person name="Gearin G."/>
            <person name="Goldberg J."/>
            <person name="Griggs A."/>
            <person name="Gujja S."/>
            <person name="Hansen M."/>
            <person name="Heiman D."/>
            <person name="Howarth C."/>
            <person name="Larimer J."/>
            <person name="Lui A."/>
            <person name="MacDonald P.J.P."/>
            <person name="McCowen C."/>
            <person name="Montmayeur A."/>
            <person name="Murphy C."/>
            <person name="Neiman D."/>
            <person name="Pearson M."/>
            <person name="Priest M."/>
            <person name="Roberts A."/>
            <person name="Saif S."/>
            <person name="Shea T."/>
            <person name="Sisk P."/>
            <person name="Stolte C."/>
            <person name="Sykes S."/>
            <person name="Wortman J."/>
            <person name="Nusbaum C."/>
            <person name="Birren B."/>
        </authorList>
    </citation>
    <scope>NUCLEOTIDE SEQUENCE [LARGE SCALE GENOMIC DNA]</scope>
    <source>
        <strain evidence="3 4">ATCC 38327</strain>
    </source>
</reference>
<feature type="compositionally biased region" description="Low complexity" evidence="2">
    <location>
        <begin position="168"/>
        <end position="187"/>
    </location>
</feature>
<dbReference type="PANTHER" id="PTHR45615:SF80">
    <property type="entry name" value="GRIP DOMAIN-CONTAINING PROTEIN"/>
    <property type="match status" value="1"/>
</dbReference>
<feature type="compositionally biased region" description="Low complexity" evidence="2">
    <location>
        <begin position="28"/>
        <end position="57"/>
    </location>
</feature>
<feature type="compositionally biased region" description="Low complexity" evidence="2">
    <location>
        <begin position="306"/>
        <end position="317"/>
    </location>
</feature>
<keyword evidence="1" id="KW-0175">Coiled coil</keyword>
<feature type="coiled-coil region" evidence="1">
    <location>
        <begin position="723"/>
        <end position="761"/>
    </location>
</feature>
<gene>
    <name evidence="3" type="ORF">AMAG_07395</name>
</gene>
<dbReference type="VEuPathDB" id="FungiDB:AMAG_07395"/>
<sequence length="1266" mass="135459">MSATSAPAPRPHQGNGAANMTAHANAATMSRPTRTATTNTNASASTTTPATTGSAPRWSHTSFNPFRRAAAARSACTTGFHLCGANASTTSNATNRAPLVVDLPANRGTDQPVAPPSAAPPAAPPTRFMPAHQKRSLVSLQSTWKLAQPAVTPATSIHTPTAHPPVGSSSSSSTAAASTATPRANAADSIHDQIVALLKSAIEPGRPQQTEQQQQQTEPMGLTPPSPDLGPRLEPPGHDALAHEHRLDAENHDMAGSQDPMPPPRAHDTPAFKVPAVPVSRGFAQPAPTVPQPRTFAPPPVPTPPSSSSSSSLSFGSRAELARPGLSPIPESETPPASSPAPMSRDSSPELTYDQSYPSPATTKATRPAKRRRLDDTIDNDRRHDDDGDADDADHLVSAVARSVRAAKLSAQERNVLAARVRDLQQMVAAITQQKADLERAHLAVQDQAIDVATRATRELDAIKGAIGHDMAQLMREQHKVTHHLQALVDRLNKEKDEVVAQLAAAQGDARSLRERLDEAVVQLAVAQGDARSLQMQLDEARSGHTATVTALEERYQQAVATVAELQAQIAQHAQHVEQVHQIKQLLVDEHAKALAAVTEEGTKSHERLMQLIHDRDQELAAKQTALDHEHELRAAAEASLARVQAQLDGQQWHDEALASVQDALGDKFTAVMEALARGDHGVAEYHAAVTSQVSQIITQLQDPLTTISSTVGGTQSTLLEPLRRLETQLEAQQQTAAALAQQHRDSIRDLQDQLRAQQKQLCDRLRATADLQTELAATHTQLNDAIARKTALHAQLGEAHHEQHRLREEAAALRTANGDEKRRLDQQIAELSTKREAVIRRLQADAEVLARELAEMRAALEAKDAAMRAAEQAKDVEMRTALEAKDATVREIRAALEAKEAEMHAAVQAKEMEMDAAVRAKESEMQTAMQEAARASEQDKRTAIQTKDSEMQAIVAAMDAEVKAVRTQAAESEQTTIQRATQELEAARAAHAEELASVRAAHQQQQVQWTQEMATIKNAAEDLQRRAALELQAVVDGNELRMSQLEARLRDEHEKDAKRVVKNVKGELMIQHQREQMALQHKIRQLEETTRVQHADLAAKEALIQDIGSRAKQGMSSSTASALMPSTAAPHSAPSAGPLAGFAASLAATATTSTQPPALAPASGGESKTTHTPRRSSRTTASTAVKATASGHGRGGSAARGPKTTTTSAAGRGRGAVPAADHDPFAFDDIDDGAGVPPRARTLRKPPSITMAGGGRRTSGPPPRT</sequence>
<accession>A0A0L0SII6</accession>
<keyword evidence="4" id="KW-1185">Reference proteome</keyword>
<dbReference type="EMBL" id="GG745339">
    <property type="protein sequence ID" value="KNE62150.1"/>
    <property type="molecule type" value="Genomic_DNA"/>
</dbReference>
<feature type="compositionally biased region" description="Pro residues" evidence="2">
    <location>
        <begin position="113"/>
        <end position="124"/>
    </location>
</feature>
<feature type="compositionally biased region" description="Pro residues" evidence="2">
    <location>
        <begin position="288"/>
        <end position="305"/>
    </location>
</feature>
<feature type="region of interest" description="Disordered" evidence="2">
    <location>
        <begin position="28"/>
        <end position="61"/>
    </location>
</feature>
<feature type="compositionally biased region" description="Low complexity" evidence="2">
    <location>
        <begin position="1153"/>
        <end position="1164"/>
    </location>
</feature>
<feature type="region of interest" description="Disordered" evidence="2">
    <location>
        <begin position="105"/>
        <end position="128"/>
    </location>
</feature>
<evidence type="ECO:0000256" key="1">
    <source>
        <dbReference type="SAM" id="Coils"/>
    </source>
</evidence>
<dbReference type="AlphaFoldDB" id="A0A0L0SII6"/>
<feature type="compositionally biased region" description="Basic and acidic residues" evidence="2">
    <location>
        <begin position="373"/>
        <end position="386"/>
    </location>
</feature>
<feature type="region of interest" description="Disordered" evidence="2">
    <location>
        <begin position="1153"/>
        <end position="1266"/>
    </location>
</feature>
<dbReference type="PANTHER" id="PTHR45615">
    <property type="entry name" value="MYOSIN HEAVY CHAIN, NON-MUSCLE"/>
    <property type="match status" value="1"/>
</dbReference>
<feature type="coiled-coil region" evidence="1">
    <location>
        <begin position="489"/>
        <end position="523"/>
    </location>
</feature>
<feature type="compositionally biased region" description="Low complexity" evidence="2">
    <location>
        <begin position="1126"/>
        <end position="1136"/>
    </location>
</feature>
<feature type="coiled-coil region" evidence="1">
    <location>
        <begin position="971"/>
        <end position="1027"/>
    </location>
</feature>
<proteinExistence type="predicted"/>
<evidence type="ECO:0000256" key="2">
    <source>
        <dbReference type="SAM" id="MobiDB-lite"/>
    </source>
</evidence>
<reference evidence="4" key="2">
    <citation type="submission" date="2009-11" db="EMBL/GenBank/DDBJ databases">
        <title>The Genome Sequence of Allomyces macrogynus strain ATCC 38327.</title>
        <authorList>
            <consortium name="The Broad Institute Genome Sequencing Platform"/>
            <person name="Russ C."/>
            <person name="Cuomo C."/>
            <person name="Shea T."/>
            <person name="Young S.K."/>
            <person name="Zeng Q."/>
            <person name="Koehrsen M."/>
            <person name="Haas B."/>
            <person name="Borodovsky M."/>
            <person name="Guigo R."/>
            <person name="Alvarado L."/>
            <person name="Berlin A."/>
            <person name="Borenstein D."/>
            <person name="Chen Z."/>
            <person name="Engels R."/>
            <person name="Freedman E."/>
            <person name="Gellesch M."/>
            <person name="Goldberg J."/>
            <person name="Griggs A."/>
            <person name="Gujja S."/>
            <person name="Heiman D."/>
            <person name="Hepburn T."/>
            <person name="Howarth C."/>
            <person name="Jen D."/>
            <person name="Larson L."/>
            <person name="Lewis B."/>
            <person name="Mehta T."/>
            <person name="Park D."/>
            <person name="Pearson M."/>
            <person name="Roberts A."/>
            <person name="Saif S."/>
            <person name="Shenoy N."/>
            <person name="Sisk P."/>
            <person name="Stolte C."/>
            <person name="Sykes S."/>
            <person name="Walk T."/>
            <person name="White J."/>
            <person name="Yandava C."/>
            <person name="Burger G."/>
            <person name="Gray M.W."/>
            <person name="Holland P.W.H."/>
            <person name="King N."/>
            <person name="Lang F.B.F."/>
            <person name="Roger A.J."/>
            <person name="Ruiz-Trillo I."/>
            <person name="Lander E."/>
            <person name="Nusbaum C."/>
        </authorList>
    </citation>
    <scope>NUCLEOTIDE SEQUENCE [LARGE SCALE GENOMIC DNA]</scope>
    <source>
        <strain evidence="4">ATCC 38327</strain>
    </source>
</reference>
<protein>
    <submittedName>
        <fullName evidence="3">Uncharacterized protein</fullName>
    </submittedName>
</protein>
<feature type="compositionally biased region" description="Low complexity" evidence="2">
    <location>
        <begin position="1179"/>
        <end position="1192"/>
    </location>
</feature>
<name>A0A0L0SII6_ALLM3</name>
<evidence type="ECO:0000313" key="3">
    <source>
        <dbReference type="EMBL" id="KNE62150.1"/>
    </source>
</evidence>
<organism evidence="3 4">
    <name type="scientific">Allomyces macrogynus (strain ATCC 38327)</name>
    <name type="common">Allomyces javanicus var. macrogynus</name>
    <dbReference type="NCBI Taxonomy" id="578462"/>
    <lineage>
        <taxon>Eukaryota</taxon>
        <taxon>Fungi</taxon>
        <taxon>Fungi incertae sedis</taxon>
        <taxon>Blastocladiomycota</taxon>
        <taxon>Blastocladiomycetes</taxon>
        <taxon>Blastocladiales</taxon>
        <taxon>Blastocladiaceae</taxon>
        <taxon>Allomyces</taxon>
    </lineage>
</organism>
<feature type="compositionally biased region" description="Low complexity" evidence="2">
    <location>
        <begin position="208"/>
        <end position="218"/>
    </location>
</feature>
<dbReference type="OMA" id="NMTAHAN"/>
<dbReference type="OrthoDB" id="5594602at2759"/>
<dbReference type="Proteomes" id="UP000054350">
    <property type="component" value="Unassembled WGS sequence"/>
</dbReference>
<feature type="coiled-coil region" evidence="1">
    <location>
        <begin position="822"/>
        <end position="939"/>
    </location>
</feature>
<feature type="region of interest" description="Disordered" evidence="2">
    <location>
        <begin position="1117"/>
        <end position="1136"/>
    </location>
</feature>
<feature type="compositionally biased region" description="Basic and acidic residues" evidence="2">
    <location>
        <begin position="235"/>
        <end position="253"/>
    </location>
</feature>
<feature type="compositionally biased region" description="Low complexity" evidence="2">
    <location>
        <begin position="1200"/>
        <end position="1220"/>
    </location>
</feature>
<feature type="region of interest" description="Disordered" evidence="2">
    <location>
        <begin position="151"/>
        <end position="187"/>
    </location>
</feature>